<accession>A0AAW1WAW1</accession>
<dbReference type="AlphaFoldDB" id="A0AAW1WAW1"/>
<comment type="caution">
    <text evidence="1">The sequence shown here is derived from an EMBL/GenBank/DDBJ whole genome shotgun (WGS) entry which is preliminary data.</text>
</comment>
<evidence type="ECO:0000313" key="2">
    <source>
        <dbReference type="Proteomes" id="UP001457282"/>
    </source>
</evidence>
<evidence type="ECO:0000313" key="1">
    <source>
        <dbReference type="EMBL" id="KAK9921877.1"/>
    </source>
</evidence>
<name>A0AAW1WAW1_RUBAR</name>
<proteinExistence type="predicted"/>
<gene>
    <name evidence="1" type="ORF">M0R45_030371</name>
</gene>
<organism evidence="1 2">
    <name type="scientific">Rubus argutus</name>
    <name type="common">Southern blackberry</name>
    <dbReference type="NCBI Taxonomy" id="59490"/>
    <lineage>
        <taxon>Eukaryota</taxon>
        <taxon>Viridiplantae</taxon>
        <taxon>Streptophyta</taxon>
        <taxon>Embryophyta</taxon>
        <taxon>Tracheophyta</taxon>
        <taxon>Spermatophyta</taxon>
        <taxon>Magnoliopsida</taxon>
        <taxon>eudicotyledons</taxon>
        <taxon>Gunneridae</taxon>
        <taxon>Pentapetalae</taxon>
        <taxon>rosids</taxon>
        <taxon>fabids</taxon>
        <taxon>Rosales</taxon>
        <taxon>Rosaceae</taxon>
        <taxon>Rosoideae</taxon>
        <taxon>Rosoideae incertae sedis</taxon>
        <taxon>Rubus</taxon>
    </lineage>
</organism>
<sequence>MAHTGWARCAATTAGSRERVRAKGLWSVVDVVVGVVRPGHGLEGSEHGLEPIWEQRWDGWCGLKSGLCQAARIGRSDIDGDKWARLPGVGDGAAKNILGILKEARPEMAALRRIE</sequence>
<keyword evidence="2" id="KW-1185">Reference proteome</keyword>
<dbReference type="EMBL" id="JBEDUW010000006">
    <property type="protein sequence ID" value="KAK9921877.1"/>
    <property type="molecule type" value="Genomic_DNA"/>
</dbReference>
<reference evidence="1 2" key="1">
    <citation type="journal article" date="2023" name="G3 (Bethesda)">
        <title>A chromosome-length genome assembly and annotation of blackberry (Rubus argutus, cv. 'Hillquist').</title>
        <authorList>
            <person name="Bruna T."/>
            <person name="Aryal R."/>
            <person name="Dudchenko O."/>
            <person name="Sargent D.J."/>
            <person name="Mead D."/>
            <person name="Buti M."/>
            <person name="Cavallini A."/>
            <person name="Hytonen T."/>
            <person name="Andres J."/>
            <person name="Pham M."/>
            <person name="Weisz D."/>
            <person name="Mascagni F."/>
            <person name="Usai G."/>
            <person name="Natali L."/>
            <person name="Bassil N."/>
            <person name="Fernandez G.E."/>
            <person name="Lomsadze A."/>
            <person name="Armour M."/>
            <person name="Olukolu B."/>
            <person name="Poorten T."/>
            <person name="Britton C."/>
            <person name="Davik J."/>
            <person name="Ashrafi H."/>
            <person name="Aiden E.L."/>
            <person name="Borodovsky M."/>
            <person name="Worthington M."/>
        </authorList>
    </citation>
    <scope>NUCLEOTIDE SEQUENCE [LARGE SCALE GENOMIC DNA]</scope>
    <source>
        <strain evidence="1">PI 553951</strain>
    </source>
</reference>
<dbReference type="Proteomes" id="UP001457282">
    <property type="component" value="Unassembled WGS sequence"/>
</dbReference>
<protein>
    <submittedName>
        <fullName evidence="1">Uncharacterized protein</fullName>
    </submittedName>
</protein>